<dbReference type="Proteomes" id="UP000199668">
    <property type="component" value="Unassembled WGS sequence"/>
</dbReference>
<dbReference type="AlphaFoldDB" id="A0A1I4JIH8"/>
<keyword evidence="1" id="KW-0472">Membrane</keyword>
<keyword evidence="1" id="KW-0812">Transmembrane</keyword>
<keyword evidence="3" id="KW-1185">Reference proteome</keyword>
<dbReference type="EMBL" id="FOTY01000003">
    <property type="protein sequence ID" value="SFL66370.1"/>
    <property type="molecule type" value="Genomic_DNA"/>
</dbReference>
<proteinExistence type="predicted"/>
<dbReference type="Pfam" id="PF06898">
    <property type="entry name" value="YqfD"/>
    <property type="match status" value="1"/>
</dbReference>
<dbReference type="STRING" id="266892.SAMN04488054_103178"/>
<name>A0A1I4JIH8_9BACI</name>
<dbReference type="NCBIfam" id="TIGR02876">
    <property type="entry name" value="spore_yqfD"/>
    <property type="match status" value="1"/>
</dbReference>
<dbReference type="PIRSF" id="PIRSF029895">
    <property type="entry name" value="SpoIV"/>
    <property type="match status" value="1"/>
</dbReference>
<dbReference type="RefSeq" id="WP_090925736.1">
    <property type="nucleotide sequence ID" value="NZ_FOTY01000003.1"/>
</dbReference>
<evidence type="ECO:0000256" key="1">
    <source>
        <dbReference type="SAM" id="Phobius"/>
    </source>
</evidence>
<organism evidence="2 3">
    <name type="scientific">Salibacterium qingdaonense</name>
    <dbReference type="NCBI Taxonomy" id="266892"/>
    <lineage>
        <taxon>Bacteria</taxon>
        <taxon>Bacillati</taxon>
        <taxon>Bacillota</taxon>
        <taxon>Bacilli</taxon>
        <taxon>Bacillales</taxon>
        <taxon>Bacillaceae</taxon>
    </lineage>
</organism>
<evidence type="ECO:0000313" key="2">
    <source>
        <dbReference type="EMBL" id="SFL66370.1"/>
    </source>
</evidence>
<protein>
    <submittedName>
        <fullName evidence="2">Similar to stage IV sporulation protein</fullName>
    </submittedName>
</protein>
<gene>
    <name evidence="2" type="ORF">SAMN04488054_103178</name>
</gene>
<dbReference type="InterPro" id="IPR010690">
    <property type="entry name" value="YqfD"/>
</dbReference>
<reference evidence="2 3" key="1">
    <citation type="submission" date="2016-10" db="EMBL/GenBank/DDBJ databases">
        <authorList>
            <person name="de Groot N.N."/>
        </authorList>
    </citation>
    <scope>NUCLEOTIDE SEQUENCE [LARGE SCALE GENOMIC DNA]</scope>
    <source>
        <strain evidence="2 3">CGMCC 1.6134</strain>
    </source>
</reference>
<sequence length="391" mass="44143">MGEHKGWRSVRIRVAGERVEDAVNECIRCSLVLADIKRIDSRCVEFSTTSSSLSMLEKLVNNVGCDMEVASPSKADRMKTVVSRRVGMAAGLGIFVLTLFLLSKMIWNVDIQGASPPLEKELEKHLEEMGVKPGGFQFLVPDVDTLQTMLMEEVEGTTWIGLHQHGTSFEFEVAEQSLPDETDNPSPRHLTASKTAVIQRIFAEKGKPVVQKNELVHEGDLLISGYIGEGEETEAVGAAGEVWGETWYKVTVSLPRERLQETLTGKEASTFRLQAFQLNFPIWGFQADGQFTDHVLNQKEYRLSAWNRSFPFSFHIEKYKERRTTSQNTKDIISQTKKAANTKMNHYLPEDARIMSEKILHEDARNGKVKLVMHYKVLEDIKSETPIIQGE</sequence>
<keyword evidence="1" id="KW-1133">Transmembrane helix</keyword>
<dbReference type="OrthoDB" id="1640349at2"/>
<accession>A0A1I4JIH8</accession>
<evidence type="ECO:0000313" key="3">
    <source>
        <dbReference type="Proteomes" id="UP000199668"/>
    </source>
</evidence>
<feature type="transmembrane region" description="Helical" evidence="1">
    <location>
        <begin position="86"/>
        <end position="107"/>
    </location>
</feature>